<evidence type="ECO:0000313" key="2">
    <source>
        <dbReference type="Proteomes" id="UP000232722"/>
    </source>
</evidence>
<comment type="caution">
    <text evidence="1">The sequence shown here is derived from an EMBL/GenBank/DDBJ whole genome shotgun (WGS) entry which is preliminary data.</text>
</comment>
<sequence length="316" mass="36620">MEIETTLNVFGMKLCQTHYNKFIVNETHNLEYNKSCSHSKHDIYKTQSKNTNTKSKKLNLEKVPKRLIEILGLDEFAEICSMCKKKTDKDPEYLQTEEYKAPIPKKKQIDNNILQVSNYSYILRNDVFYSGEELKQLELDFQEILKHITISNEVSLSDKIIKMSNILYNNQHKLNQKPIYDPTAFKIMLETADENLIGFFDELYIGTNPHTKSDKTNENNKKKLVSLCYFLASINNKYINSFKADIGSYLQTSGASSSSIDTLANIGFSITRKTNIFGLYNNHKYSMNDTSSSRPIRSNIRYYITNKIKNKSKQKV</sequence>
<protein>
    <submittedName>
        <fullName evidence="1">Uncharacterized protein</fullName>
    </submittedName>
</protein>
<proteinExistence type="predicted"/>
<accession>A0A2N0P693</accession>
<gene>
    <name evidence="1" type="ORF">RhiirA5_425405</name>
</gene>
<reference evidence="1 2" key="1">
    <citation type="submission" date="2016-04" db="EMBL/GenBank/DDBJ databases">
        <title>Genome analyses suggest a sexual origin of heterokaryosis in a supposedly ancient asexual fungus.</title>
        <authorList>
            <person name="Ropars J."/>
            <person name="Sedzielewska K."/>
            <person name="Noel J."/>
            <person name="Charron P."/>
            <person name="Farinelli L."/>
            <person name="Marton T."/>
            <person name="Kruger M."/>
            <person name="Pelin A."/>
            <person name="Brachmann A."/>
            <person name="Corradi N."/>
        </authorList>
    </citation>
    <scope>NUCLEOTIDE SEQUENCE [LARGE SCALE GENOMIC DNA]</scope>
    <source>
        <strain evidence="1 2">A5</strain>
    </source>
</reference>
<evidence type="ECO:0000313" key="1">
    <source>
        <dbReference type="EMBL" id="PKC02335.1"/>
    </source>
</evidence>
<name>A0A2N0P693_9GLOM</name>
<organism evidence="1 2">
    <name type="scientific">Rhizophagus irregularis</name>
    <dbReference type="NCBI Taxonomy" id="588596"/>
    <lineage>
        <taxon>Eukaryota</taxon>
        <taxon>Fungi</taxon>
        <taxon>Fungi incertae sedis</taxon>
        <taxon>Mucoromycota</taxon>
        <taxon>Glomeromycotina</taxon>
        <taxon>Glomeromycetes</taxon>
        <taxon>Glomerales</taxon>
        <taxon>Glomeraceae</taxon>
        <taxon>Rhizophagus</taxon>
    </lineage>
</organism>
<dbReference type="Proteomes" id="UP000232722">
    <property type="component" value="Unassembled WGS sequence"/>
</dbReference>
<reference evidence="1 2" key="2">
    <citation type="submission" date="2017-09" db="EMBL/GenBank/DDBJ databases">
        <title>Extensive intraspecific genome diversity in a model arbuscular mycorrhizal fungus.</title>
        <authorList>
            <person name="Chen E.C."/>
            <person name="Morin E."/>
            <person name="Beaudet D."/>
            <person name="Noel J."/>
            <person name="Ndikumana S."/>
            <person name="Charron P."/>
            <person name="St-Onge C."/>
            <person name="Giorgi J."/>
            <person name="Grigoriev I.V."/>
            <person name="Roux C."/>
            <person name="Martin F.M."/>
            <person name="Corradi N."/>
        </authorList>
    </citation>
    <scope>NUCLEOTIDE SEQUENCE [LARGE SCALE GENOMIC DNA]</scope>
    <source>
        <strain evidence="1 2">A5</strain>
    </source>
</reference>
<dbReference type="EMBL" id="LLXJ01001404">
    <property type="protein sequence ID" value="PKC02335.1"/>
    <property type="molecule type" value="Genomic_DNA"/>
</dbReference>
<dbReference type="VEuPathDB" id="FungiDB:RhiirA1_478951"/>
<dbReference type="AlphaFoldDB" id="A0A2N0P693"/>